<dbReference type="OrthoDB" id="9778690at2"/>
<dbReference type="Gene3D" id="3.30.559.30">
    <property type="entry name" value="Nonribosomal peptide synthetase, condensation domain"/>
    <property type="match status" value="2"/>
</dbReference>
<name>A0A1C3YUL0_9BACT</name>
<dbReference type="GO" id="GO:0043041">
    <property type="term" value="P:amino acid activation for nonribosomal peptide biosynthetic process"/>
    <property type="evidence" value="ECO:0007669"/>
    <property type="project" value="TreeGrafter"/>
</dbReference>
<dbReference type="RefSeq" id="WP_089707923.1">
    <property type="nucleotide sequence ID" value="NZ_FMAR01000001.1"/>
</dbReference>
<dbReference type="SUPFAM" id="SSF52777">
    <property type="entry name" value="CoA-dependent acyltransferases"/>
    <property type="match status" value="2"/>
</dbReference>
<accession>A0A1C3YUL0</accession>
<dbReference type="Gene3D" id="3.30.559.10">
    <property type="entry name" value="Chloramphenicol acetyltransferase-like domain"/>
    <property type="match status" value="1"/>
</dbReference>
<evidence type="ECO:0000259" key="1">
    <source>
        <dbReference type="Pfam" id="PF00668"/>
    </source>
</evidence>
<dbReference type="GO" id="GO:0031177">
    <property type="term" value="F:phosphopantetheine binding"/>
    <property type="evidence" value="ECO:0007669"/>
    <property type="project" value="TreeGrafter"/>
</dbReference>
<dbReference type="Pfam" id="PF00668">
    <property type="entry name" value="Condensation"/>
    <property type="match status" value="2"/>
</dbReference>
<proteinExistence type="predicted"/>
<feature type="domain" description="Condensation" evidence="1">
    <location>
        <begin position="264"/>
        <end position="455"/>
    </location>
</feature>
<keyword evidence="3" id="KW-1185">Reference proteome</keyword>
<dbReference type="PANTHER" id="PTHR45527:SF1">
    <property type="entry name" value="FATTY ACID SYNTHASE"/>
    <property type="match status" value="1"/>
</dbReference>
<feature type="domain" description="Condensation" evidence="1">
    <location>
        <begin position="7"/>
        <end position="221"/>
    </location>
</feature>
<evidence type="ECO:0000313" key="3">
    <source>
        <dbReference type="Proteomes" id="UP000242818"/>
    </source>
</evidence>
<dbReference type="AlphaFoldDB" id="A0A1C3YUL0"/>
<protein>
    <submittedName>
        <fullName evidence="2">Condensation domain-containing protein</fullName>
    </submittedName>
</protein>
<dbReference type="GO" id="GO:0044550">
    <property type="term" value="P:secondary metabolite biosynthetic process"/>
    <property type="evidence" value="ECO:0007669"/>
    <property type="project" value="TreeGrafter"/>
</dbReference>
<dbReference type="InterPro" id="IPR023213">
    <property type="entry name" value="CAT-like_dom_sf"/>
</dbReference>
<dbReference type="EMBL" id="FMAR01000001">
    <property type="protein sequence ID" value="SCB73739.1"/>
    <property type="molecule type" value="Genomic_DNA"/>
</dbReference>
<organism evidence="2 3">
    <name type="scientific">Chitinophaga costaii</name>
    <dbReference type="NCBI Taxonomy" id="1335309"/>
    <lineage>
        <taxon>Bacteria</taxon>
        <taxon>Pseudomonadati</taxon>
        <taxon>Bacteroidota</taxon>
        <taxon>Chitinophagia</taxon>
        <taxon>Chitinophagales</taxon>
        <taxon>Chitinophagaceae</taxon>
        <taxon>Chitinophaga</taxon>
    </lineage>
</organism>
<dbReference type="Proteomes" id="UP000242818">
    <property type="component" value="Unassembled WGS sequence"/>
</dbReference>
<gene>
    <name evidence="2" type="ORF">GA0116948_101112</name>
</gene>
<evidence type="ECO:0000313" key="2">
    <source>
        <dbReference type="EMBL" id="SCB73739.1"/>
    </source>
</evidence>
<dbReference type="InterPro" id="IPR001242">
    <property type="entry name" value="Condensation_dom"/>
</dbReference>
<reference evidence="2 3" key="1">
    <citation type="submission" date="2016-08" db="EMBL/GenBank/DDBJ databases">
        <authorList>
            <person name="Seilhamer J.J."/>
        </authorList>
    </citation>
    <scope>NUCLEOTIDE SEQUENCE [LARGE SCALE GENOMIC DNA]</scope>
    <source>
        <strain evidence="2 3">A37T2</strain>
    </source>
</reference>
<dbReference type="STRING" id="1335309.GA0116948_101112"/>
<dbReference type="GO" id="GO:0003824">
    <property type="term" value="F:catalytic activity"/>
    <property type="evidence" value="ECO:0007669"/>
    <property type="project" value="InterPro"/>
</dbReference>
<sequence length="461" mass="53316">MPVAKIFASSATQRREWMLYHVRSDKAPFNLELSLRLDAFDLELNQQIMLRMLEQYEIFRTTLQVIDGTLYQVIHTPDTFVIDFDKRDLTHLEPAAAEAAAREMLKASLLTPFDIEQGPLFRILVMEYTPHDLSVHFIFHHLVTDQYSTRLFVDGMKEMAALFLSGGQHVFDPAVQYSAYVRFEQELLNTSRGDKYRNYWESVLKNGMPMLRLIKEPARQAFEQRHLQKVAEVKDRLYKLPFVDERFVAPVIRRYEMSEGGEIHYAYPTDTFTRIERYRRQCETGLLTLMVAGIMLSLHQHSGQETFVFEIMASKRPDQHFMQTIGWLATGGPCFFNIAGKEDAGDLLEYVDEQLYQLSKHVFYPYESVLYNATPPIGSRIPVFISLTHFEQQSGRTEEGITFRKPAGAGNYQDLALFFNFYQDAGEVQLYYNNELFDLDSMEALLHAHAGFIAQLLGAVV</sequence>
<dbReference type="GO" id="GO:0005737">
    <property type="term" value="C:cytoplasm"/>
    <property type="evidence" value="ECO:0007669"/>
    <property type="project" value="TreeGrafter"/>
</dbReference>
<dbReference type="PANTHER" id="PTHR45527">
    <property type="entry name" value="NONRIBOSOMAL PEPTIDE SYNTHETASE"/>
    <property type="match status" value="1"/>
</dbReference>